<dbReference type="Proteomes" id="UP000694864">
    <property type="component" value="Chromosome 3"/>
</dbReference>
<evidence type="ECO:0000259" key="1">
    <source>
        <dbReference type="Pfam" id="PF13456"/>
    </source>
</evidence>
<reference evidence="3" key="2">
    <citation type="submission" date="2025-08" db="UniProtKB">
        <authorList>
            <consortium name="RefSeq"/>
        </authorList>
    </citation>
    <scope>IDENTIFICATION</scope>
    <source>
        <tissue evidence="3">Leaf</tissue>
    </source>
</reference>
<dbReference type="InterPro" id="IPR002156">
    <property type="entry name" value="RNaseH_domain"/>
</dbReference>
<dbReference type="SUPFAM" id="SSF53098">
    <property type="entry name" value="Ribonuclease H-like"/>
    <property type="match status" value="1"/>
</dbReference>
<evidence type="ECO:0000313" key="2">
    <source>
        <dbReference type="Proteomes" id="UP000694864"/>
    </source>
</evidence>
<accession>A0ABM0YJM4</accession>
<feature type="domain" description="RNase H type-1" evidence="1">
    <location>
        <begin position="208"/>
        <end position="333"/>
    </location>
</feature>
<sequence length="343" mass="39848">MLKEPHSLLRRVLQAKYFSKTEMMDAKLGFRPSHAWRSIFQGINLIKQGLKWRIGNGDKVRTWNDPWIDNPPIPARCLSQHKSEHFKVSSLMKPNSTQWCPEQLKRMVHPEDISHIQKVRPIITKASDMPVWIFTRHGQYTVKSGYHQITKSSKRNMGIVTYQPPTRIWKEANTTITPWNEVHLDKRSLDKSRTETIHNQPHPFYCCTDGSWVDATSKAGIGWSFHNAHGKCILKGSSAIEPTCSPLETEAIALREALIQVKRLNYQPVTFCGDSRVLYKYLEQYTREKRKPADISEIRTYLEDILAFTNVSHRFLYINRKDNDIADRLVKTARIVNSFVTIF</sequence>
<dbReference type="InterPro" id="IPR012337">
    <property type="entry name" value="RNaseH-like_sf"/>
</dbReference>
<proteinExistence type="predicted"/>
<evidence type="ECO:0000313" key="3">
    <source>
        <dbReference type="RefSeq" id="XP_010502015.1"/>
    </source>
</evidence>
<dbReference type="Gene3D" id="3.30.420.10">
    <property type="entry name" value="Ribonuclease H-like superfamily/Ribonuclease H"/>
    <property type="match status" value="1"/>
</dbReference>
<name>A0ABM0YJM4_CAMSA</name>
<dbReference type="CDD" id="cd06222">
    <property type="entry name" value="RNase_H_like"/>
    <property type="match status" value="1"/>
</dbReference>
<dbReference type="Pfam" id="PF13456">
    <property type="entry name" value="RVT_3"/>
    <property type="match status" value="1"/>
</dbReference>
<keyword evidence="2" id="KW-1185">Reference proteome</keyword>
<dbReference type="RefSeq" id="XP_010502015.1">
    <property type="nucleotide sequence ID" value="XM_010503713.1"/>
</dbReference>
<gene>
    <name evidence="3" type="primary">LOC104779362</name>
</gene>
<dbReference type="GeneID" id="104779362"/>
<dbReference type="InterPro" id="IPR044730">
    <property type="entry name" value="RNase_H-like_dom_plant"/>
</dbReference>
<organism evidence="2 3">
    <name type="scientific">Camelina sativa</name>
    <name type="common">False flax</name>
    <name type="synonym">Myagrum sativum</name>
    <dbReference type="NCBI Taxonomy" id="90675"/>
    <lineage>
        <taxon>Eukaryota</taxon>
        <taxon>Viridiplantae</taxon>
        <taxon>Streptophyta</taxon>
        <taxon>Embryophyta</taxon>
        <taxon>Tracheophyta</taxon>
        <taxon>Spermatophyta</taxon>
        <taxon>Magnoliopsida</taxon>
        <taxon>eudicotyledons</taxon>
        <taxon>Gunneridae</taxon>
        <taxon>Pentapetalae</taxon>
        <taxon>rosids</taxon>
        <taxon>malvids</taxon>
        <taxon>Brassicales</taxon>
        <taxon>Brassicaceae</taxon>
        <taxon>Camelineae</taxon>
        <taxon>Camelina</taxon>
    </lineage>
</organism>
<dbReference type="InterPro" id="IPR036397">
    <property type="entry name" value="RNaseH_sf"/>
</dbReference>
<dbReference type="PANTHER" id="PTHR34146">
    <property type="entry name" value="POLYNUCLEOTIDYL TRANSFERASE, RIBONUCLEASE H-LIKE SUPERFAMILY PROTEIN-RELATED"/>
    <property type="match status" value="1"/>
</dbReference>
<reference evidence="2" key="1">
    <citation type="journal article" date="2014" name="Nat. Commun.">
        <title>The emerging biofuel crop Camelina sativa retains a highly undifferentiated hexaploid genome structure.</title>
        <authorList>
            <person name="Kagale S."/>
            <person name="Koh C."/>
            <person name="Nixon J."/>
            <person name="Bollina V."/>
            <person name="Clarke W.E."/>
            <person name="Tuteja R."/>
            <person name="Spillane C."/>
            <person name="Robinson S.J."/>
            <person name="Links M.G."/>
            <person name="Clarke C."/>
            <person name="Higgins E.E."/>
            <person name="Huebert T."/>
            <person name="Sharpe A.G."/>
            <person name="Parkin I.A."/>
        </authorList>
    </citation>
    <scope>NUCLEOTIDE SEQUENCE [LARGE SCALE GENOMIC DNA]</scope>
    <source>
        <strain evidence="2">cv. DH55</strain>
    </source>
</reference>
<dbReference type="PANTHER" id="PTHR34146:SF3">
    <property type="entry name" value="POLYNUCLEOTIDYL TRANSFERASE, RIBONUCLEASE H-LIKE SUPERFAMILY PROTEIN"/>
    <property type="match status" value="1"/>
</dbReference>
<protein>
    <submittedName>
        <fullName evidence="3">Uncharacterized protein LOC104779362</fullName>
    </submittedName>
</protein>